<dbReference type="Pfam" id="PF06708">
    <property type="entry name" value="DUF1195"/>
    <property type="match status" value="1"/>
</dbReference>
<organism evidence="3 4">
    <name type="scientific">Quillaja saponaria</name>
    <name type="common">Soap bark tree</name>
    <dbReference type="NCBI Taxonomy" id="32244"/>
    <lineage>
        <taxon>Eukaryota</taxon>
        <taxon>Viridiplantae</taxon>
        <taxon>Streptophyta</taxon>
        <taxon>Embryophyta</taxon>
        <taxon>Tracheophyta</taxon>
        <taxon>Spermatophyta</taxon>
        <taxon>Magnoliopsida</taxon>
        <taxon>eudicotyledons</taxon>
        <taxon>Gunneridae</taxon>
        <taxon>Pentapetalae</taxon>
        <taxon>rosids</taxon>
        <taxon>fabids</taxon>
        <taxon>Fabales</taxon>
        <taxon>Quillajaceae</taxon>
        <taxon>Quillaja</taxon>
    </lineage>
</organism>
<sequence>MKNEAPPTTTTAKRETSEAGLLGKNGYKFWVITAILLLAFWSMFTSSVTLKWSAGNLTRFSDDFDSRILDDFDVLEVEEREKMVKHMWDVYTQKHSTSMRLPRFWLQAFQAAYENLASDVAVIRNAAVTEIAKMSLHSFNLDPLPFQSKSTKGSRKIKQAEDSKVVIKEGRNQ</sequence>
<comment type="caution">
    <text evidence="3">The sequence shown here is derived from an EMBL/GenBank/DDBJ whole genome shotgun (WGS) entry which is preliminary data.</text>
</comment>
<keyword evidence="3" id="KW-0813">Transport</keyword>
<evidence type="ECO:0000313" key="4">
    <source>
        <dbReference type="Proteomes" id="UP001163823"/>
    </source>
</evidence>
<dbReference type="InterPro" id="IPR010608">
    <property type="entry name" value="DUF1195"/>
</dbReference>
<dbReference type="KEGG" id="qsa:O6P43_018826"/>
<keyword evidence="2" id="KW-0472">Membrane</keyword>
<dbReference type="PANTHER" id="PTHR34358">
    <property type="entry name" value="OS03G0411600 PROTEIN"/>
    <property type="match status" value="1"/>
</dbReference>
<accession>A0AAD7LHJ4</accession>
<reference evidence="3" key="1">
    <citation type="journal article" date="2023" name="Science">
        <title>Elucidation of the pathway for biosynthesis of saponin adjuvants from the soapbark tree.</title>
        <authorList>
            <person name="Reed J."/>
            <person name="Orme A."/>
            <person name="El-Demerdash A."/>
            <person name="Owen C."/>
            <person name="Martin L.B.B."/>
            <person name="Misra R.C."/>
            <person name="Kikuchi S."/>
            <person name="Rejzek M."/>
            <person name="Martin A.C."/>
            <person name="Harkess A."/>
            <person name="Leebens-Mack J."/>
            <person name="Louveau T."/>
            <person name="Stephenson M.J."/>
            <person name="Osbourn A."/>
        </authorList>
    </citation>
    <scope>NUCLEOTIDE SEQUENCE</scope>
    <source>
        <strain evidence="3">S10</strain>
    </source>
</reference>
<evidence type="ECO:0000256" key="2">
    <source>
        <dbReference type="SAM" id="Phobius"/>
    </source>
</evidence>
<dbReference type="EMBL" id="JARAOO010000008">
    <property type="protein sequence ID" value="KAJ7958043.1"/>
    <property type="molecule type" value="Genomic_DNA"/>
</dbReference>
<keyword evidence="2" id="KW-1133">Transmembrane helix</keyword>
<evidence type="ECO:0000256" key="1">
    <source>
        <dbReference type="SAM" id="MobiDB-lite"/>
    </source>
</evidence>
<dbReference type="PANTHER" id="PTHR34358:SF7">
    <property type="entry name" value="SUGAR TRANSPORTER"/>
    <property type="match status" value="1"/>
</dbReference>
<protein>
    <submittedName>
        <fullName evidence="3">Sugar transporter, putative (DUF1195)</fullName>
    </submittedName>
</protein>
<keyword evidence="2" id="KW-0812">Transmembrane</keyword>
<feature type="transmembrane region" description="Helical" evidence="2">
    <location>
        <begin position="29"/>
        <end position="50"/>
    </location>
</feature>
<feature type="compositionally biased region" description="Basic and acidic residues" evidence="1">
    <location>
        <begin position="158"/>
        <end position="173"/>
    </location>
</feature>
<proteinExistence type="predicted"/>
<dbReference type="AlphaFoldDB" id="A0AAD7LHJ4"/>
<evidence type="ECO:0000313" key="3">
    <source>
        <dbReference type="EMBL" id="KAJ7958043.1"/>
    </source>
</evidence>
<dbReference type="Proteomes" id="UP001163823">
    <property type="component" value="Chromosome 8"/>
</dbReference>
<keyword evidence="4" id="KW-1185">Reference proteome</keyword>
<feature type="region of interest" description="Disordered" evidence="1">
    <location>
        <begin position="148"/>
        <end position="173"/>
    </location>
</feature>
<name>A0AAD7LHJ4_QUISA</name>
<gene>
    <name evidence="3" type="ORF">O6P43_018826</name>
</gene>
<keyword evidence="3" id="KW-0762">Sugar transport</keyword>